<accession>A0A9D4QP81</accession>
<evidence type="ECO:0000313" key="3">
    <source>
        <dbReference type="Proteomes" id="UP000828390"/>
    </source>
</evidence>
<gene>
    <name evidence="2" type="ORF">DPMN_111667</name>
</gene>
<evidence type="ECO:0000313" key="2">
    <source>
        <dbReference type="EMBL" id="KAH3838259.1"/>
    </source>
</evidence>
<sequence length="137" mass="14617">MGLMPYETIVTPDRPTYAICSGATLVSFRLATCIAAIILTFGDVESNPGPPKETGTRLETQHSNQDAARDSLDGSESNRPLTRAQAPSGATPANGAQSQNTQNTKNIHHTAVDPKQRRISTNATPLVSHPNSHELSQ</sequence>
<dbReference type="AlphaFoldDB" id="A0A9D4QP81"/>
<feature type="region of interest" description="Disordered" evidence="1">
    <location>
        <begin position="42"/>
        <end position="137"/>
    </location>
</feature>
<evidence type="ECO:0000256" key="1">
    <source>
        <dbReference type="SAM" id="MobiDB-lite"/>
    </source>
</evidence>
<dbReference type="EMBL" id="JAIWYP010000004">
    <property type="protein sequence ID" value="KAH3838259.1"/>
    <property type="molecule type" value="Genomic_DNA"/>
</dbReference>
<protein>
    <submittedName>
        <fullName evidence="2">Uncharacterized protein</fullName>
    </submittedName>
</protein>
<comment type="caution">
    <text evidence="2">The sequence shown here is derived from an EMBL/GenBank/DDBJ whole genome shotgun (WGS) entry which is preliminary data.</text>
</comment>
<reference evidence="2" key="1">
    <citation type="journal article" date="2019" name="bioRxiv">
        <title>The Genome of the Zebra Mussel, Dreissena polymorpha: A Resource for Invasive Species Research.</title>
        <authorList>
            <person name="McCartney M.A."/>
            <person name="Auch B."/>
            <person name="Kono T."/>
            <person name="Mallez S."/>
            <person name="Zhang Y."/>
            <person name="Obille A."/>
            <person name="Becker A."/>
            <person name="Abrahante J.E."/>
            <person name="Garbe J."/>
            <person name="Badalamenti J.P."/>
            <person name="Herman A."/>
            <person name="Mangelson H."/>
            <person name="Liachko I."/>
            <person name="Sullivan S."/>
            <person name="Sone E.D."/>
            <person name="Koren S."/>
            <person name="Silverstein K.A.T."/>
            <person name="Beckman K.B."/>
            <person name="Gohl D.M."/>
        </authorList>
    </citation>
    <scope>NUCLEOTIDE SEQUENCE</scope>
    <source>
        <strain evidence="2">Duluth1</strain>
        <tissue evidence="2">Whole animal</tissue>
    </source>
</reference>
<feature type="compositionally biased region" description="Polar residues" evidence="1">
    <location>
        <begin position="119"/>
        <end position="137"/>
    </location>
</feature>
<keyword evidence="3" id="KW-1185">Reference proteome</keyword>
<reference evidence="2" key="2">
    <citation type="submission" date="2020-11" db="EMBL/GenBank/DDBJ databases">
        <authorList>
            <person name="McCartney M.A."/>
            <person name="Auch B."/>
            <person name="Kono T."/>
            <person name="Mallez S."/>
            <person name="Becker A."/>
            <person name="Gohl D.M."/>
            <person name="Silverstein K.A.T."/>
            <person name="Koren S."/>
            <person name="Bechman K.B."/>
            <person name="Herman A."/>
            <person name="Abrahante J.E."/>
            <person name="Garbe J."/>
        </authorList>
    </citation>
    <scope>NUCLEOTIDE SEQUENCE</scope>
    <source>
        <strain evidence="2">Duluth1</strain>
        <tissue evidence="2">Whole animal</tissue>
    </source>
</reference>
<proteinExistence type="predicted"/>
<organism evidence="2 3">
    <name type="scientific">Dreissena polymorpha</name>
    <name type="common">Zebra mussel</name>
    <name type="synonym">Mytilus polymorpha</name>
    <dbReference type="NCBI Taxonomy" id="45954"/>
    <lineage>
        <taxon>Eukaryota</taxon>
        <taxon>Metazoa</taxon>
        <taxon>Spiralia</taxon>
        <taxon>Lophotrochozoa</taxon>
        <taxon>Mollusca</taxon>
        <taxon>Bivalvia</taxon>
        <taxon>Autobranchia</taxon>
        <taxon>Heteroconchia</taxon>
        <taxon>Euheterodonta</taxon>
        <taxon>Imparidentia</taxon>
        <taxon>Neoheterodontei</taxon>
        <taxon>Myida</taxon>
        <taxon>Dreissenoidea</taxon>
        <taxon>Dreissenidae</taxon>
        <taxon>Dreissena</taxon>
    </lineage>
</organism>
<feature type="compositionally biased region" description="Polar residues" evidence="1">
    <location>
        <begin position="94"/>
        <end position="105"/>
    </location>
</feature>
<name>A0A9D4QP81_DREPO</name>
<dbReference type="Proteomes" id="UP000828390">
    <property type="component" value="Unassembled WGS sequence"/>
</dbReference>